<protein>
    <submittedName>
        <fullName evidence="1">Uncharacterized protein</fullName>
    </submittedName>
</protein>
<proteinExistence type="predicted"/>
<feature type="non-terminal residue" evidence="1">
    <location>
        <position position="37"/>
    </location>
</feature>
<reference evidence="1" key="1">
    <citation type="journal article" date="2014" name="Front. Microbiol.">
        <title>High frequency of phylogenetically diverse reductive dehalogenase-homologous genes in deep subseafloor sedimentary metagenomes.</title>
        <authorList>
            <person name="Kawai M."/>
            <person name="Futagami T."/>
            <person name="Toyoda A."/>
            <person name="Takaki Y."/>
            <person name="Nishi S."/>
            <person name="Hori S."/>
            <person name="Arai W."/>
            <person name="Tsubouchi T."/>
            <person name="Morono Y."/>
            <person name="Uchiyama I."/>
            <person name="Ito T."/>
            <person name="Fujiyama A."/>
            <person name="Inagaki F."/>
            <person name="Takami H."/>
        </authorList>
    </citation>
    <scope>NUCLEOTIDE SEQUENCE</scope>
    <source>
        <strain evidence="1">Expedition CK06-06</strain>
    </source>
</reference>
<gene>
    <name evidence="1" type="ORF">S01H4_60241</name>
</gene>
<dbReference type="AlphaFoldDB" id="X1F245"/>
<comment type="caution">
    <text evidence="1">The sequence shown here is derived from an EMBL/GenBank/DDBJ whole genome shotgun (WGS) entry which is preliminary data.</text>
</comment>
<dbReference type="EMBL" id="BART01035478">
    <property type="protein sequence ID" value="GAH14893.1"/>
    <property type="molecule type" value="Genomic_DNA"/>
</dbReference>
<organism evidence="1">
    <name type="scientific">marine sediment metagenome</name>
    <dbReference type="NCBI Taxonomy" id="412755"/>
    <lineage>
        <taxon>unclassified sequences</taxon>
        <taxon>metagenomes</taxon>
        <taxon>ecological metagenomes</taxon>
    </lineage>
</organism>
<sequence length="37" mass="4237">MEILDDILPLIDQLLKNVKQQNSYSLLANAKLLRAKL</sequence>
<accession>X1F245</accession>
<name>X1F245_9ZZZZ</name>
<evidence type="ECO:0000313" key="1">
    <source>
        <dbReference type="EMBL" id="GAH14893.1"/>
    </source>
</evidence>